<dbReference type="GO" id="GO:0005667">
    <property type="term" value="C:transcription regulator complex"/>
    <property type="evidence" value="ECO:0007669"/>
    <property type="project" value="TreeGrafter"/>
</dbReference>
<organism evidence="8 9">
    <name type="scientific">Oreochromis aureus</name>
    <name type="common">Israeli tilapia</name>
    <name type="synonym">Chromis aureus</name>
    <dbReference type="NCBI Taxonomy" id="47969"/>
    <lineage>
        <taxon>Eukaryota</taxon>
        <taxon>Metazoa</taxon>
        <taxon>Chordata</taxon>
        <taxon>Craniata</taxon>
        <taxon>Vertebrata</taxon>
        <taxon>Euteleostomi</taxon>
        <taxon>Actinopterygii</taxon>
        <taxon>Neopterygii</taxon>
        <taxon>Teleostei</taxon>
        <taxon>Neoteleostei</taxon>
        <taxon>Acanthomorphata</taxon>
        <taxon>Ovalentaria</taxon>
        <taxon>Cichlomorphae</taxon>
        <taxon>Cichliformes</taxon>
        <taxon>Cichlidae</taxon>
        <taxon>African cichlids</taxon>
        <taxon>Pseudocrenilabrinae</taxon>
        <taxon>Oreochromini</taxon>
        <taxon>Oreochromis</taxon>
    </lineage>
</organism>
<dbReference type="GO" id="GO:0035331">
    <property type="term" value="P:negative regulation of hippo signaling"/>
    <property type="evidence" value="ECO:0007669"/>
    <property type="project" value="TreeGrafter"/>
</dbReference>
<dbReference type="GO" id="GO:0046872">
    <property type="term" value="F:metal ion binding"/>
    <property type="evidence" value="ECO:0007669"/>
    <property type="project" value="UniProtKB-KW"/>
</dbReference>
<dbReference type="Pfam" id="PF00412">
    <property type="entry name" value="LIM"/>
    <property type="match status" value="2"/>
</dbReference>
<dbReference type="GO" id="GO:0001666">
    <property type="term" value="P:response to hypoxia"/>
    <property type="evidence" value="ECO:0007669"/>
    <property type="project" value="TreeGrafter"/>
</dbReference>
<evidence type="ECO:0000256" key="6">
    <source>
        <dbReference type="PROSITE-ProRule" id="PRU00125"/>
    </source>
</evidence>
<name>A0AAZ1XTF8_OREAU</name>
<dbReference type="Ensembl" id="ENSOABT00000071443.1">
    <property type="protein sequence ID" value="ENSOABP00000070840.1"/>
    <property type="gene ID" value="ENSOABG00000031959.1"/>
</dbReference>
<dbReference type="PROSITE" id="PS00478">
    <property type="entry name" value="LIM_DOMAIN_1"/>
    <property type="match status" value="2"/>
</dbReference>
<reference evidence="8" key="2">
    <citation type="submission" date="2025-08" db="UniProtKB">
        <authorList>
            <consortium name="Ensembl"/>
        </authorList>
    </citation>
    <scope>IDENTIFICATION</scope>
</reference>
<keyword evidence="3 6" id="KW-0479">Metal-binding</keyword>
<feature type="domain" description="LIM zinc-binding" evidence="7">
    <location>
        <begin position="77"/>
        <end position="137"/>
    </location>
</feature>
<evidence type="ECO:0000313" key="8">
    <source>
        <dbReference type="Ensembl" id="ENSOABP00000070840.1"/>
    </source>
</evidence>
<dbReference type="GO" id="GO:0000932">
    <property type="term" value="C:P-body"/>
    <property type="evidence" value="ECO:0007669"/>
    <property type="project" value="TreeGrafter"/>
</dbReference>
<reference evidence="9" key="1">
    <citation type="submission" date="2020-03" db="EMBL/GenBank/DDBJ databases">
        <title>Evolution of repeat sequences and sex chromosomes of tilapia species revealed by chromosome-level genomes.</title>
        <authorList>
            <person name="Xu L."/>
            <person name="Tao W."/>
            <person name="Wang D."/>
            <person name="Zhou Q."/>
        </authorList>
    </citation>
    <scope>NUCLEOTIDE SEQUENCE [LARGE SCALE GENOMIC DNA]</scope>
    <source>
        <strain evidence="9">Israel</strain>
    </source>
</reference>
<accession>A0AAZ1XTF8</accession>
<dbReference type="GO" id="GO:0005634">
    <property type="term" value="C:nucleus"/>
    <property type="evidence" value="ECO:0007669"/>
    <property type="project" value="TreeGrafter"/>
</dbReference>
<dbReference type="GO" id="GO:0005912">
    <property type="term" value="C:adherens junction"/>
    <property type="evidence" value="ECO:0007669"/>
    <property type="project" value="TreeGrafter"/>
</dbReference>
<evidence type="ECO:0000256" key="4">
    <source>
        <dbReference type="ARBA" id="ARBA00022833"/>
    </source>
</evidence>
<keyword evidence="5 6" id="KW-0440">LIM domain</keyword>
<dbReference type="SUPFAM" id="SSF57716">
    <property type="entry name" value="Glucocorticoid receptor-like (DNA-binding domain)"/>
    <property type="match status" value="2"/>
</dbReference>
<keyword evidence="2" id="KW-0678">Repressor</keyword>
<reference evidence="8" key="3">
    <citation type="submission" date="2025-09" db="UniProtKB">
        <authorList>
            <consortium name="Ensembl"/>
        </authorList>
    </citation>
    <scope>IDENTIFICATION</scope>
</reference>
<dbReference type="PANTHER" id="PTHR24219:SF3">
    <property type="entry name" value="LIM DOMAIN-CONTAINING PROTEIN 1"/>
    <property type="match status" value="1"/>
</dbReference>
<evidence type="ECO:0000256" key="5">
    <source>
        <dbReference type="ARBA" id="ARBA00023038"/>
    </source>
</evidence>
<dbReference type="Gene3D" id="2.10.110.10">
    <property type="entry name" value="Cysteine Rich Protein"/>
    <property type="match status" value="3"/>
</dbReference>
<proteinExistence type="predicted"/>
<gene>
    <name evidence="8" type="primary">limd1b</name>
</gene>
<evidence type="ECO:0000313" key="9">
    <source>
        <dbReference type="Proteomes" id="UP000472276"/>
    </source>
</evidence>
<dbReference type="SMART" id="SM00132">
    <property type="entry name" value="LIM"/>
    <property type="match status" value="3"/>
</dbReference>
<dbReference type="PANTHER" id="PTHR24219">
    <property type="entry name" value="LIM DOMAIN-CONTAINING PROTEIN JUB"/>
    <property type="match status" value="1"/>
</dbReference>
<dbReference type="InterPro" id="IPR047172">
    <property type="entry name" value="Ajuba-like"/>
</dbReference>
<dbReference type="GO" id="GO:0007010">
    <property type="term" value="P:cytoskeleton organization"/>
    <property type="evidence" value="ECO:0007669"/>
    <property type="project" value="TreeGrafter"/>
</dbReference>
<evidence type="ECO:0000259" key="7">
    <source>
        <dbReference type="PROSITE" id="PS50023"/>
    </source>
</evidence>
<dbReference type="Proteomes" id="UP000472276">
    <property type="component" value="Unassembled WGS sequence"/>
</dbReference>
<dbReference type="InterPro" id="IPR001781">
    <property type="entry name" value="Znf_LIM"/>
</dbReference>
<keyword evidence="4 6" id="KW-0862">Zinc</keyword>
<evidence type="ECO:0000256" key="2">
    <source>
        <dbReference type="ARBA" id="ARBA00022491"/>
    </source>
</evidence>
<keyword evidence="9" id="KW-1185">Reference proteome</keyword>
<protein>
    <recommendedName>
        <fullName evidence="1">LIM domain-containing protein 1</fullName>
    </recommendedName>
</protein>
<dbReference type="AlphaFoldDB" id="A0AAZ1XTF8"/>
<dbReference type="GO" id="GO:0003714">
    <property type="term" value="F:transcription corepressor activity"/>
    <property type="evidence" value="ECO:0007669"/>
    <property type="project" value="TreeGrafter"/>
</dbReference>
<evidence type="ECO:0000256" key="3">
    <source>
        <dbReference type="ARBA" id="ARBA00022723"/>
    </source>
</evidence>
<sequence>MNPSYSESVYFGTCTRCNQGVYGAGQACQALGRLFHSACFICSVCSKTLSGKPFYTVSGMIYCEDDFLFSGVHPSPEVCNSCGFLITDVILQARGKPYHPSCFRCVVCRQSLEDQPFAVDSHRRIYCVSDYHRVQAPRCAACRLPILPTEGSTESIRVTSCDRNYHVECYRYYVHLICCKYHWAAAWSQCPASSVGRA</sequence>
<evidence type="ECO:0000256" key="1">
    <source>
        <dbReference type="ARBA" id="ARBA00015501"/>
    </source>
</evidence>
<feature type="domain" description="LIM zinc-binding" evidence="7">
    <location>
        <begin position="12"/>
        <end position="73"/>
    </location>
</feature>
<dbReference type="PROSITE" id="PS50023">
    <property type="entry name" value="LIM_DOMAIN_2"/>
    <property type="match status" value="2"/>
</dbReference>